<dbReference type="EMBL" id="FX115651">
    <property type="protein sequence ID" value="BAJ77754.1"/>
    <property type="molecule type" value="mRNA"/>
</dbReference>
<accession>F0X583</accession>
<protein>
    <submittedName>
        <fullName evidence="1">Uncharacterized protein</fullName>
    </submittedName>
</protein>
<proteinExistence type="evidence at transcript level"/>
<evidence type="ECO:0000313" key="1">
    <source>
        <dbReference type="EMBL" id="BAJ77754.1"/>
    </source>
</evidence>
<reference evidence="1" key="1">
    <citation type="submission" date="2011-02" db="EMBL/GenBank/DDBJ databases">
        <title>Construction and analysis of full-length cDNA library of Cryptosporidium parvum.</title>
        <authorList>
            <person name="Yamagishi J."/>
            <person name="Wakaguri H."/>
            <person name="Sugano S."/>
            <person name="Kawano S."/>
            <person name="Fujisaki K."/>
            <person name="Sugimoto C."/>
            <person name="Watanabe J."/>
            <person name="Suzuki Y."/>
            <person name="Kimata I."/>
            <person name="Xuan X."/>
        </authorList>
    </citation>
    <scope>NUCLEOTIDE SEQUENCE</scope>
    <source>
        <strain evidence="1">HNJ-1</strain>
    </source>
</reference>
<name>F0X583_CRYPV</name>
<sequence length="62" mass="6860">MCNPNPLNIEQIVRPIKPKSIEPNPSLRLFTKKFSKNNGCEGPLPSGASPGRTTYVKYMVSI</sequence>
<organism evidence="1">
    <name type="scientific">Cryptosporidium parvum</name>
    <dbReference type="NCBI Taxonomy" id="5807"/>
    <lineage>
        <taxon>Eukaryota</taxon>
        <taxon>Sar</taxon>
        <taxon>Alveolata</taxon>
        <taxon>Apicomplexa</taxon>
        <taxon>Conoidasida</taxon>
        <taxon>Coccidia</taxon>
        <taxon>Eucoccidiorida</taxon>
        <taxon>Eimeriorina</taxon>
        <taxon>Cryptosporidiidae</taxon>
        <taxon>Cryptosporidium</taxon>
    </lineage>
</organism>
<dbReference type="AlphaFoldDB" id="F0X583"/>